<dbReference type="Pfam" id="PF01083">
    <property type="entry name" value="Cutinase"/>
    <property type="match status" value="1"/>
</dbReference>
<dbReference type="InterPro" id="IPR029058">
    <property type="entry name" value="AB_hydrolase_fold"/>
</dbReference>
<evidence type="ECO:0000313" key="6">
    <source>
        <dbReference type="EMBL" id="PQP22901.1"/>
    </source>
</evidence>
<dbReference type="RefSeq" id="WP_105417469.1">
    <property type="nucleotide sequence ID" value="NZ_PUIO01000026.1"/>
</dbReference>
<evidence type="ECO:0000256" key="3">
    <source>
        <dbReference type="ARBA" id="ARBA00022801"/>
    </source>
</evidence>
<comment type="caution">
    <text evidence="6">The sequence shown here is derived from an EMBL/GenBank/DDBJ whole genome shotgun (WGS) entry which is preliminary data.</text>
</comment>
<evidence type="ECO:0000256" key="1">
    <source>
        <dbReference type="ARBA" id="ARBA00007534"/>
    </source>
</evidence>
<proteinExistence type="inferred from homology"/>
<evidence type="ECO:0000256" key="2">
    <source>
        <dbReference type="ARBA" id="ARBA00022487"/>
    </source>
</evidence>
<dbReference type="InterPro" id="IPR000675">
    <property type="entry name" value="Cutinase/axe"/>
</dbReference>
<dbReference type="GO" id="GO:0052689">
    <property type="term" value="F:carboxylic ester hydrolase activity"/>
    <property type="evidence" value="ECO:0007669"/>
    <property type="project" value="UniProtKB-KW"/>
</dbReference>
<gene>
    <name evidence="6" type="ORF">C5613_21690</name>
</gene>
<reference evidence="7" key="1">
    <citation type="submission" date="2018-02" db="EMBL/GenBank/DDBJ databases">
        <title>Draft genome sequencing of Rhodococcus opacus KU647198.</title>
        <authorList>
            <person name="Zheng B.-X."/>
        </authorList>
    </citation>
    <scope>NUCLEOTIDE SEQUENCE [LARGE SCALE GENOMIC DNA]</scope>
    <source>
        <strain evidence="7">04-OD7</strain>
    </source>
</reference>
<evidence type="ECO:0000256" key="4">
    <source>
        <dbReference type="ARBA" id="ARBA00023157"/>
    </source>
</evidence>
<accession>A0A2S8J751</accession>
<keyword evidence="3" id="KW-0378">Hydrolase</keyword>
<dbReference type="Gene3D" id="3.40.50.1820">
    <property type="entry name" value="alpha/beta hydrolase"/>
    <property type="match status" value="1"/>
</dbReference>
<dbReference type="EMBL" id="PUIO01000026">
    <property type="protein sequence ID" value="PQP22901.1"/>
    <property type="molecule type" value="Genomic_DNA"/>
</dbReference>
<dbReference type="SMART" id="SM01110">
    <property type="entry name" value="Cutinase"/>
    <property type="match status" value="1"/>
</dbReference>
<keyword evidence="2" id="KW-0719">Serine esterase</keyword>
<evidence type="ECO:0000256" key="5">
    <source>
        <dbReference type="SAM" id="MobiDB-lite"/>
    </source>
</evidence>
<organism evidence="6 7">
    <name type="scientific">Rhodococcus opacus</name>
    <name type="common">Nocardia opaca</name>
    <dbReference type="NCBI Taxonomy" id="37919"/>
    <lineage>
        <taxon>Bacteria</taxon>
        <taxon>Bacillati</taxon>
        <taxon>Actinomycetota</taxon>
        <taxon>Actinomycetes</taxon>
        <taxon>Mycobacteriales</taxon>
        <taxon>Nocardiaceae</taxon>
        <taxon>Rhodococcus</taxon>
    </lineage>
</organism>
<sequence length="578" mass="59258">MERRVSARKVAHRRRIAGSLVAPGALGLAALLATPWSNPGSPATTATALTAAASDACYDMVSIAVAGRGDTPRDGTRMLVAPDGTRLPASYSSDYSSPWIDEVVNAPQQSVGGGSYAAVYIEYPANMNSYEDAVNAGVDNTETVMRSIHASCPDTKFSIVGYSEGADVARRVAMEVGNQDGQDGSYDILDPASVVGVVILADAGRNLGGGPFPGSENEFRSPDGFDLAYQSGQTGTSGRGALPGTSGSFGALDGKVASFCSEGDLTCSAPENIALLQLAINVGRQLNVDSLQKDGLTPATGQDLAVVLGQIALAAFADIQSQDDWMQSDETFLDVLIKVSDPAYKPDSGAAQSDTSAGPISSNQAVDLVYLPAKVRNEIIRFIADNQNTIQVAMSDPYQQTLGEGTGHHFDYWRDANAGSGKPLTSAQYAAAWLTHLAQEAERGESRAAAAEASTAKLAAAATKETEAEAAQVVPTTTDSAKKAQLAGNPVSATTTTTSSSPTPTTTVATTTSPEPTTAVEVAAETTTSASAPQAVAGTSDASVVTTTVAEPTATTESESPTTTTPVVTTTTLQPAAG</sequence>
<dbReference type="SUPFAM" id="SSF53474">
    <property type="entry name" value="alpha/beta-Hydrolases"/>
    <property type="match status" value="1"/>
</dbReference>
<dbReference type="PANTHER" id="PTHR33630">
    <property type="entry name" value="CUTINASE RV1984C-RELATED-RELATED"/>
    <property type="match status" value="1"/>
</dbReference>
<dbReference type="AlphaFoldDB" id="A0A2S8J751"/>
<comment type="similarity">
    <text evidence="1">Belongs to the cutinase family.</text>
</comment>
<evidence type="ECO:0000313" key="7">
    <source>
        <dbReference type="Proteomes" id="UP000239290"/>
    </source>
</evidence>
<keyword evidence="4" id="KW-1015">Disulfide bond</keyword>
<dbReference type="PANTHER" id="PTHR33630:SF9">
    <property type="entry name" value="CUTINASE 4"/>
    <property type="match status" value="1"/>
</dbReference>
<protein>
    <submittedName>
        <fullName evidence="6">Cutinase</fullName>
    </submittedName>
</protein>
<feature type="compositionally biased region" description="Low complexity" evidence="5">
    <location>
        <begin position="490"/>
        <end position="572"/>
    </location>
</feature>
<dbReference type="Proteomes" id="UP000239290">
    <property type="component" value="Unassembled WGS sequence"/>
</dbReference>
<feature type="region of interest" description="Disordered" evidence="5">
    <location>
        <begin position="467"/>
        <end position="578"/>
    </location>
</feature>
<name>A0A2S8J751_RHOOP</name>